<accession>A0A1G8R9W6</accession>
<evidence type="ECO:0000313" key="2">
    <source>
        <dbReference type="Proteomes" id="UP000198894"/>
    </source>
</evidence>
<dbReference type="Proteomes" id="UP000198894">
    <property type="component" value="Unassembled WGS sequence"/>
</dbReference>
<organism evidence="1 2">
    <name type="scientific">Mesorhizobium muleiense</name>
    <dbReference type="NCBI Taxonomy" id="1004279"/>
    <lineage>
        <taxon>Bacteria</taxon>
        <taxon>Pseudomonadati</taxon>
        <taxon>Pseudomonadota</taxon>
        <taxon>Alphaproteobacteria</taxon>
        <taxon>Hyphomicrobiales</taxon>
        <taxon>Phyllobacteriaceae</taxon>
        <taxon>Mesorhizobium</taxon>
    </lineage>
</organism>
<name>A0A1G8R9W6_9HYPH</name>
<reference evidence="2" key="1">
    <citation type="submission" date="2016-10" db="EMBL/GenBank/DDBJ databases">
        <authorList>
            <person name="Varghese N."/>
            <person name="Submissions S."/>
        </authorList>
    </citation>
    <scope>NUCLEOTIDE SEQUENCE [LARGE SCALE GENOMIC DNA]</scope>
    <source>
        <strain evidence="2">CGMCC 1.11022</strain>
    </source>
</reference>
<gene>
    <name evidence="1" type="ORF">SAMN05428953_104314</name>
</gene>
<sequence length="57" mass="6466">MSITAYHGNVNDCIFLLIFNPALVRNCDLRLVVAADDFFPPCRRGRLARLPIVAIHR</sequence>
<proteinExistence type="predicted"/>
<keyword evidence="2" id="KW-1185">Reference proteome</keyword>
<dbReference type="EMBL" id="FNEE01000004">
    <property type="protein sequence ID" value="SDJ13782.1"/>
    <property type="molecule type" value="Genomic_DNA"/>
</dbReference>
<evidence type="ECO:0000313" key="1">
    <source>
        <dbReference type="EMBL" id="SDJ13782.1"/>
    </source>
</evidence>
<dbReference type="AlphaFoldDB" id="A0A1G8R9W6"/>
<protein>
    <submittedName>
        <fullName evidence="1">Uncharacterized protein</fullName>
    </submittedName>
</protein>